<comment type="caution">
    <text evidence="1">The sequence shown here is derived from an EMBL/GenBank/DDBJ whole genome shotgun (WGS) entry which is preliminary data.</text>
</comment>
<organism evidence="1 2">
    <name type="scientific">Hymenobacter montanus</name>
    <dbReference type="NCBI Taxonomy" id="2771359"/>
    <lineage>
        <taxon>Bacteria</taxon>
        <taxon>Pseudomonadati</taxon>
        <taxon>Bacteroidota</taxon>
        <taxon>Cytophagia</taxon>
        <taxon>Cytophagales</taxon>
        <taxon>Hymenobacteraceae</taxon>
        <taxon>Hymenobacter</taxon>
    </lineage>
</organism>
<gene>
    <name evidence="1" type="ORF">IC235_06890</name>
</gene>
<dbReference type="EMBL" id="JACXAD010000006">
    <property type="protein sequence ID" value="MBD2767615.1"/>
    <property type="molecule type" value="Genomic_DNA"/>
</dbReference>
<protein>
    <recommendedName>
        <fullName evidence="3">Zf-HC2 domain-containing protein</fullName>
    </recommendedName>
</protein>
<evidence type="ECO:0008006" key="3">
    <source>
        <dbReference type="Google" id="ProtNLM"/>
    </source>
</evidence>
<dbReference type="Proteomes" id="UP000612233">
    <property type="component" value="Unassembled WGS sequence"/>
</dbReference>
<keyword evidence="2" id="KW-1185">Reference proteome</keyword>
<reference evidence="1" key="1">
    <citation type="submission" date="2020-09" db="EMBL/GenBank/DDBJ databases">
        <authorList>
            <person name="Kim M.K."/>
        </authorList>
    </citation>
    <scope>NUCLEOTIDE SEQUENCE</scope>
    <source>
        <strain evidence="1">BT664</strain>
    </source>
</reference>
<accession>A0A927BBB8</accession>
<evidence type="ECO:0000313" key="2">
    <source>
        <dbReference type="Proteomes" id="UP000612233"/>
    </source>
</evidence>
<proteinExistence type="predicted"/>
<name>A0A927BBB8_9BACT</name>
<sequence>MLNCHQATLLIERTAGQPQRVGTLMPLRVHLRLCYLCSRYQRQSLLIAQAAHYPSHRGPVRLREDFKAQLQAEMQRRLAAGG</sequence>
<evidence type="ECO:0000313" key="1">
    <source>
        <dbReference type="EMBL" id="MBD2767615.1"/>
    </source>
</evidence>
<dbReference type="AlphaFoldDB" id="A0A927BBB8"/>
<dbReference type="RefSeq" id="WP_191004437.1">
    <property type="nucleotide sequence ID" value="NZ_JACXAD010000006.1"/>
</dbReference>